<accession>A0A9Q9C4Y3</accession>
<keyword evidence="3" id="KW-0808">Transferase</keyword>
<dbReference type="EMBL" id="CP075156">
    <property type="protein sequence ID" value="UTX44234.1"/>
    <property type="molecule type" value="Genomic_DNA"/>
</dbReference>
<dbReference type="SUPFAM" id="SSF55060">
    <property type="entry name" value="GHMP Kinase, C-terminal domain"/>
    <property type="match status" value="1"/>
</dbReference>
<keyword evidence="6" id="KW-0067">ATP-binding</keyword>
<evidence type="ECO:0000256" key="4">
    <source>
        <dbReference type="ARBA" id="ARBA00022741"/>
    </source>
</evidence>
<evidence type="ECO:0000256" key="3">
    <source>
        <dbReference type="ARBA" id="ARBA00022679"/>
    </source>
</evidence>
<dbReference type="EC" id="2.7.4.2" evidence="2"/>
<evidence type="ECO:0000256" key="6">
    <source>
        <dbReference type="ARBA" id="ARBA00022840"/>
    </source>
</evidence>
<evidence type="ECO:0000256" key="1">
    <source>
        <dbReference type="ARBA" id="ARBA00005017"/>
    </source>
</evidence>
<dbReference type="GO" id="GO:0010142">
    <property type="term" value="P:farnesyl diphosphate biosynthetic process, mevalonate pathway"/>
    <property type="evidence" value="ECO:0007669"/>
    <property type="project" value="TreeGrafter"/>
</dbReference>
<dbReference type="PRINTS" id="PR00959">
    <property type="entry name" value="MEVGALKINASE"/>
</dbReference>
<dbReference type="PANTHER" id="PTHR31814:SF2">
    <property type="entry name" value="PHOSPHOMEVALONATE KINASE"/>
    <property type="match status" value="1"/>
</dbReference>
<organism evidence="7 8">
    <name type="scientific">Encephalitozoon hellem</name>
    <name type="common">Microsporidian parasite</name>
    <dbReference type="NCBI Taxonomy" id="27973"/>
    <lineage>
        <taxon>Eukaryota</taxon>
        <taxon>Fungi</taxon>
        <taxon>Fungi incertae sedis</taxon>
        <taxon>Microsporidia</taxon>
        <taxon>Unikaryonidae</taxon>
        <taxon>Encephalitozoon</taxon>
    </lineage>
</organism>
<gene>
    <name evidence="7" type="ORF">GPU96_10g20260</name>
</gene>
<dbReference type="InterPro" id="IPR035102">
    <property type="entry name" value="Phosphomevalonate_kinase"/>
</dbReference>
<dbReference type="InterPro" id="IPR036554">
    <property type="entry name" value="GHMP_kinase_C_sf"/>
</dbReference>
<comment type="pathway">
    <text evidence="1">Isoprenoid biosynthesis; isopentenyl diphosphate biosynthesis via mevalonate pathway; isopentenyl diphosphate from (R)-mevalonate: step 2/3.</text>
</comment>
<dbReference type="GO" id="GO:0019287">
    <property type="term" value="P:isopentenyl diphosphate biosynthetic process, mevalonate pathway"/>
    <property type="evidence" value="ECO:0007669"/>
    <property type="project" value="TreeGrafter"/>
</dbReference>
<dbReference type="InterPro" id="IPR020568">
    <property type="entry name" value="Ribosomal_Su5_D2-typ_SF"/>
</dbReference>
<keyword evidence="5 7" id="KW-0418">Kinase</keyword>
<reference evidence="7" key="1">
    <citation type="submission" date="2021-05" db="EMBL/GenBank/DDBJ databases">
        <title>Encephalitozoon hellem ATCC 50604 Complete Genome.</title>
        <authorList>
            <person name="Mascarenhas dos Santos A.C."/>
            <person name="Julian A.T."/>
            <person name="Pombert J.-F."/>
        </authorList>
    </citation>
    <scope>NUCLEOTIDE SEQUENCE</scope>
    <source>
        <strain evidence="7">ATCC 50604</strain>
    </source>
</reference>
<evidence type="ECO:0000313" key="8">
    <source>
        <dbReference type="Proteomes" id="UP001059546"/>
    </source>
</evidence>
<dbReference type="Gene3D" id="3.30.230.10">
    <property type="match status" value="1"/>
</dbReference>
<keyword evidence="4" id="KW-0547">Nucleotide-binding</keyword>
<evidence type="ECO:0000256" key="5">
    <source>
        <dbReference type="ARBA" id="ARBA00022777"/>
    </source>
</evidence>
<dbReference type="PANTHER" id="PTHR31814">
    <property type="match status" value="1"/>
</dbReference>
<evidence type="ECO:0000256" key="2">
    <source>
        <dbReference type="ARBA" id="ARBA00012958"/>
    </source>
</evidence>
<dbReference type="Proteomes" id="UP001059546">
    <property type="component" value="Chromosome X"/>
</dbReference>
<evidence type="ECO:0000313" key="7">
    <source>
        <dbReference type="EMBL" id="UTX44234.1"/>
    </source>
</evidence>
<dbReference type="GO" id="GO:0005524">
    <property type="term" value="F:ATP binding"/>
    <property type="evidence" value="ECO:0007669"/>
    <property type="project" value="UniProtKB-KW"/>
</dbReference>
<protein>
    <recommendedName>
        <fullName evidence="2">phosphomevalonate kinase</fullName>
        <ecNumber evidence="2">2.7.4.2</ecNumber>
    </recommendedName>
</protein>
<dbReference type="SUPFAM" id="SSF54211">
    <property type="entry name" value="Ribosomal protein S5 domain 2-like"/>
    <property type="match status" value="1"/>
</dbReference>
<dbReference type="AlphaFoldDB" id="A0A9Q9C4Y3"/>
<proteinExistence type="predicted"/>
<dbReference type="GO" id="GO:0004631">
    <property type="term" value="F:phosphomevalonate kinase activity"/>
    <property type="evidence" value="ECO:0007669"/>
    <property type="project" value="UniProtKB-EC"/>
</dbReference>
<sequence length="350" mass="39441">MNERIEFKVPGKVIINGSYIVLSGETCRAVALKTYIVCEATRTMPGEPKITMEINGKEKSTYYHDGRGYDAIGDSCYLLRTADCFFKVTGVSPKSTIHIRMRAEEGFFAGKAAGEKTGIGSSACILVSIVYALLRFHQDDFREIVSKNGFNGQEKSPSFQGDLKSWLRHLSLDEDVVEYILPITYLVHQKVNQEGSGGDAMCCLLGSIYFNRKTCVPMEKIPRHVVLGSFGKSTSTKEMLKKVDLEDPRWVSLKAINLKINEERGCPRSLYMEYLGAMKDIGMDIVPRRQYEILIKTNEYDVWGCGISGAGGDDCVWALSDDYRDVHRYWKEAFTFTFVTEVSYKGIHLI</sequence>
<dbReference type="InterPro" id="IPR014721">
    <property type="entry name" value="Ribsml_uS5_D2-typ_fold_subgr"/>
</dbReference>
<name>A0A9Q9C4Y3_ENCHE</name>